<evidence type="ECO:0000256" key="9">
    <source>
        <dbReference type="RuleBase" id="RU362122"/>
    </source>
</evidence>
<feature type="transmembrane region" description="Helical" evidence="9">
    <location>
        <begin position="129"/>
        <end position="147"/>
    </location>
</feature>
<feature type="transmembrane region" description="Helical" evidence="9">
    <location>
        <begin position="50"/>
        <end position="70"/>
    </location>
</feature>
<reference evidence="10 11" key="1">
    <citation type="submission" date="2021-03" db="EMBL/GenBank/DDBJ databases">
        <title>Genomic Encyclopedia of Type Strains, Phase IV (KMG-IV): sequencing the most valuable type-strain genomes for metagenomic binning, comparative biology and taxonomic classification.</title>
        <authorList>
            <person name="Goeker M."/>
        </authorList>
    </citation>
    <scope>NUCLEOTIDE SEQUENCE [LARGE SCALE GENOMIC DNA]</scope>
    <source>
        <strain evidence="10 11">DSM 27563</strain>
    </source>
</reference>
<organism evidence="10 11">
    <name type="scientific">Peptoniphilus stercorisuis</name>
    <dbReference type="NCBI Taxonomy" id="1436965"/>
    <lineage>
        <taxon>Bacteria</taxon>
        <taxon>Bacillati</taxon>
        <taxon>Bacillota</taxon>
        <taxon>Tissierellia</taxon>
        <taxon>Tissierellales</taxon>
        <taxon>Peptoniphilaceae</taxon>
        <taxon>Peptoniphilus</taxon>
    </lineage>
</organism>
<dbReference type="InterPro" id="IPR004685">
    <property type="entry name" value="Brnchd-chn_aa_trnsp_Livcs"/>
</dbReference>
<accession>A0ABS4KC69</accession>
<feature type="transmembrane region" description="Helical" evidence="9">
    <location>
        <begin position="193"/>
        <end position="217"/>
    </location>
</feature>
<feature type="transmembrane region" description="Helical" evidence="9">
    <location>
        <begin position="159"/>
        <end position="181"/>
    </location>
</feature>
<evidence type="ECO:0000256" key="8">
    <source>
        <dbReference type="ARBA" id="ARBA00023136"/>
    </source>
</evidence>
<comment type="caution">
    <text evidence="10">The sequence shown here is derived from an EMBL/GenBank/DDBJ whole genome shotgun (WGS) entry which is preliminary data.</text>
</comment>
<feature type="transmembrane region" description="Helical" evidence="9">
    <location>
        <begin position="237"/>
        <end position="259"/>
    </location>
</feature>
<dbReference type="PANTHER" id="PTHR30588">
    <property type="entry name" value="BRANCHED-CHAIN AMINO ACID TRANSPORT SYSTEM 2 CARRIER PROTEIN"/>
    <property type="match status" value="1"/>
</dbReference>
<evidence type="ECO:0000256" key="4">
    <source>
        <dbReference type="ARBA" id="ARBA00022475"/>
    </source>
</evidence>
<dbReference type="Proteomes" id="UP001519306">
    <property type="component" value="Unassembled WGS sequence"/>
</dbReference>
<keyword evidence="5 9" id="KW-0812">Transmembrane</keyword>
<keyword evidence="4" id="KW-1003">Cell membrane</keyword>
<evidence type="ECO:0000256" key="1">
    <source>
        <dbReference type="ARBA" id="ARBA00004651"/>
    </source>
</evidence>
<name>A0ABS4KC69_9FIRM</name>
<keyword evidence="6 9" id="KW-0029">Amino-acid transport</keyword>
<feature type="transmembrane region" description="Helical" evidence="9">
    <location>
        <begin position="12"/>
        <end position="30"/>
    </location>
</feature>
<keyword evidence="7 9" id="KW-1133">Transmembrane helix</keyword>
<evidence type="ECO:0000256" key="6">
    <source>
        <dbReference type="ARBA" id="ARBA00022970"/>
    </source>
</evidence>
<sequence>MNKDLKSNGDLNWLQLFLCGGALFSMHFGASSMVWPMNWGKESGTSVLPAYAGAFITSLLLVFIAYVALARGDGSYDKITRRVLGDRFGKFYTRLTIAILGPFYAIPRMSAAAWDSVIQAFGLNPDNKIMLVIFTVVFYVITYFFLMNPGKAMDRISSILFPVLLVIVILIVGKGLLYPIATPLEKVYEGSAFAYGFTNGYATAEILCALIFGVVIFNTLKNKGVEESKMTRNMIKVGIVGIAMLSITHLAHMLIGASTGTVFKDLYYTSLYTAVAMRLFGTVGGMLFSGALLLAALTTAIGMTSGCAEFFVDTTEGKYNYKQCSIVILILSVIFGSLGLTSILGILGPILDGIYPAAIVLVLYYAITPSLMDKKRLNACRWAMYASFVFGMIDMVWKYLVKLNLNPGGIVDLYESIPLTKSSLAWMPVAIISFIIGWLTYKAKNIDSEVDAEMEKIDKKDSSYKKNKGTQI</sequence>
<feature type="transmembrane region" description="Helical" evidence="9">
    <location>
        <begin position="423"/>
        <end position="441"/>
    </location>
</feature>
<proteinExistence type="inferred from homology"/>
<comment type="similarity">
    <text evidence="2 9">Belongs to the branched chain amino acid transporter family.</text>
</comment>
<feature type="transmembrane region" description="Helical" evidence="9">
    <location>
        <begin position="324"/>
        <end position="347"/>
    </location>
</feature>
<feature type="transmembrane region" description="Helical" evidence="9">
    <location>
        <begin position="383"/>
        <end position="400"/>
    </location>
</feature>
<comment type="function">
    <text evidence="9">Component of the transport system for branched-chain amino acids.</text>
</comment>
<keyword evidence="3 9" id="KW-0813">Transport</keyword>
<protein>
    <recommendedName>
        <fullName evidence="9">Branched-chain amino acid transport system carrier protein</fullName>
    </recommendedName>
</protein>
<feature type="transmembrane region" description="Helical" evidence="9">
    <location>
        <begin position="91"/>
        <end position="109"/>
    </location>
</feature>
<evidence type="ECO:0000256" key="2">
    <source>
        <dbReference type="ARBA" id="ARBA00008540"/>
    </source>
</evidence>
<gene>
    <name evidence="10" type="ORF">J2Z71_000468</name>
</gene>
<evidence type="ECO:0000256" key="3">
    <source>
        <dbReference type="ARBA" id="ARBA00022448"/>
    </source>
</evidence>
<evidence type="ECO:0000313" key="11">
    <source>
        <dbReference type="Proteomes" id="UP001519306"/>
    </source>
</evidence>
<dbReference type="NCBIfam" id="TIGR00796">
    <property type="entry name" value="livcs"/>
    <property type="match status" value="1"/>
</dbReference>
<evidence type="ECO:0000256" key="7">
    <source>
        <dbReference type="ARBA" id="ARBA00022989"/>
    </source>
</evidence>
<keyword evidence="8 9" id="KW-0472">Membrane</keyword>
<dbReference type="EMBL" id="JAGGLJ010000003">
    <property type="protein sequence ID" value="MBP2024945.1"/>
    <property type="molecule type" value="Genomic_DNA"/>
</dbReference>
<feature type="transmembrane region" description="Helical" evidence="9">
    <location>
        <begin position="279"/>
        <end position="312"/>
    </location>
</feature>
<keyword evidence="11" id="KW-1185">Reference proteome</keyword>
<dbReference type="PANTHER" id="PTHR30588:SF0">
    <property type="entry name" value="BRANCHED-CHAIN AMINO ACID PERMEASE BRNQ"/>
    <property type="match status" value="1"/>
</dbReference>
<comment type="subcellular location">
    <subcellularLocation>
        <location evidence="1 9">Cell membrane</location>
        <topology evidence="1 9">Multi-pass membrane protein</topology>
    </subcellularLocation>
</comment>
<feature type="transmembrane region" description="Helical" evidence="9">
    <location>
        <begin position="353"/>
        <end position="371"/>
    </location>
</feature>
<dbReference type="RefSeq" id="WP_210060249.1">
    <property type="nucleotide sequence ID" value="NZ_JAGGLJ010000003.1"/>
</dbReference>
<dbReference type="Pfam" id="PF05525">
    <property type="entry name" value="Branch_AA_trans"/>
    <property type="match status" value="1"/>
</dbReference>
<evidence type="ECO:0000313" key="10">
    <source>
        <dbReference type="EMBL" id="MBP2024945.1"/>
    </source>
</evidence>
<evidence type="ECO:0000256" key="5">
    <source>
        <dbReference type="ARBA" id="ARBA00022692"/>
    </source>
</evidence>